<name>A0A3A6PEN4_9BACL</name>
<protein>
    <submittedName>
        <fullName evidence="2">Uncharacterized protein</fullName>
    </submittedName>
</protein>
<keyword evidence="1" id="KW-0812">Transmembrane</keyword>
<sequence length="62" mass="6805">MERIYGSVVPAKMYGNDRVHVRLDNLYFESKRPAGACGALLVFVWVALSGSFYIIIVIGGLA</sequence>
<evidence type="ECO:0000313" key="2">
    <source>
        <dbReference type="EMBL" id="RJX38106.1"/>
    </source>
</evidence>
<dbReference type="AlphaFoldDB" id="A0A3A6PEN4"/>
<organism evidence="2 3">
    <name type="scientific">Paenibacillus pinisoli</name>
    <dbReference type="NCBI Taxonomy" id="1276110"/>
    <lineage>
        <taxon>Bacteria</taxon>
        <taxon>Bacillati</taxon>
        <taxon>Bacillota</taxon>
        <taxon>Bacilli</taxon>
        <taxon>Bacillales</taxon>
        <taxon>Paenibacillaceae</taxon>
        <taxon>Paenibacillus</taxon>
    </lineage>
</organism>
<dbReference type="EMBL" id="QXQB01000004">
    <property type="protein sequence ID" value="RJX38106.1"/>
    <property type="molecule type" value="Genomic_DNA"/>
</dbReference>
<reference evidence="2 3" key="1">
    <citation type="submission" date="2018-09" db="EMBL/GenBank/DDBJ databases">
        <title>Paenibacillus aracenensis nov. sp. isolated from a cave in southern Spain.</title>
        <authorList>
            <person name="Jurado V."/>
            <person name="Gutierrez-Patricio S."/>
            <person name="Gonzalez-Pimentel J.L."/>
            <person name="Miller A.Z."/>
            <person name="Laiz L."/>
            <person name="Saiz-Jimenez C."/>
        </authorList>
    </citation>
    <scope>NUCLEOTIDE SEQUENCE [LARGE SCALE GENOMIC DNA]</scope>
    <source>
        <strain evidence="2 3">JCM 19203</strain>
    </source>
</reference>
<keyword evidence="3" id="KW-1185">Reference proteome</keyword>
<comment type="caution">
    <text evidence="2">The sequence shown here is derived from an EMBL/GenBank/DDBJ whole genome shotgun (WGS) entry which is preliminary data.</text>
</comment>
<gene>
    <name evidence="2" type="ORF">D3P09_18740</name>
</gene>
<accession>A0A3A6PEN4</accession>
<feature type="transmembrane region" description="Helical" evidence="1">
    <location>
        <begin position="39"/>
        <end position="61"/>
    </location>
</feature>
<evidence type="ECO:0000313" key="3">
    <source>
        <dbReference type="Proteomes" id="UP000267798"/>
    </source>
</evidence>
<keyword evidence="1" id="KW-1133">Transmembrane helix</keyword>
<keyword evidence="1" id="KW-0472">Membrane</keyword>
<proteinExistence type="predicted"/>
<evidence type="ECO:0000256" key="1">
    <source>
        <dbReference type="SAM" id="Phobius"/>
    </source>
</evidence>
<dbReference type="Proteomes" id="UP000267798">
    <property type="component" value="Unassembled WGS sequence"/>
</dbReference>